<reference evidence="2" key="1">
    <citation type="submission" date="2023-11" db="EMBL/GenBank/DDBJ databases">
        <title>Genome assemblies of two species of porcelain crab, Petrolisthes cinctipes and Petrolisthes manimaculis (Anomura: Porcellanidae).</title>
        <authorList>
            <person name="Angst P."/>
        </authorList>
    </citation>
    <scope>NUCLEOTIDE SEQUENCE</scope>
    <source>
        <strain evidence="2">PB745_02</strain>
        <tissue evidence="2">Gill</tissue>
    </source>
</reference>
<evidence type="ECO:0000256" key="1">
    <source>
        <dbReference type="SAM" id="MobiDB-lite"/>
    </source>
</evidence>
<feature type="region of interest" description="Disordered" evidence="1">
    <location>
        <begin position="1"/>
        <end position="37"/>
    </location>
</feature>
<accession>A0AAE1NJL9</accession>
<name>A0AAE1NJL9_9EUCA</name>
<comment type="caution">
    <text evidence="2">The sequence shown here is derived from an EMBL/GenBank/DDBJ whole genome shotgun (WGS) entry which is preliminary data.</text>
</comment>
<evidence type="ECO:0000313" key="2">
    <source>
        <dbReference type="EMBL" id="KAK4291255.1"/>
    </source>
</evidence>
<evidence type="ECO:0000313" key="3">
    <source>
        <dbReference type="Proteomes" id="UP001292094"/>
    </source>
</evidence>
<organism evidence="2 3">
    <name type="scientific">Petrolisthes manimaculis</name>
    <dbReference type="NCBI Taxonomy" id="1843537"/>
    <lineage>
        <taxon>Eukaryota</taxon>
        <taxon>Metazoa</taxon>
        <taxon>Ecdysozoa</taxon>
        <taxon>Arthropoda</taxon>
        <taxon>Crustacea</taxon>
        <taxon>Multicrustacea</taxon>
        <taxon>Malacostraca</taxon>
        <taxon>Eumalacostraca</taxon>
        <taxon>Eucarida</taxon>
        <taxon>Decapoda</taxon>
        <taxon>Pleocyemata</taxon>
        <taxon>Anomura</taxon>
        <taxon>Galatheoidea</taxon>
        <taxon>Porcellanidae</taxon>
        <taxon>Petrolisthes</taxon>
    </lineage>
</organism>
<dbReference type="AlphaFoldDB" id="A0AAE1NJL9"/>
<gene>
    <name evidence="2" type="ORF">Pmani_035907</name>
</gene>
<dbReference type="Proteomes" id="UP001292094">
    <property type="component" value="Unassembled WGS sequence"/>
</dbReference>
<protein>
    <submittedName>
        <fullName evidence="2">Uncharacterized protein</fullName>
    </submittedName>
</protein>
<dbReference type="EMBL" id="JAWZYT010005209">
    <property type="protein sequence ID" value="KAK4291255.1"/>
    <property type="molecule type" value="Genomic_DNA"/>
</dbReference>
<proteinExistence type="predicted"/>
<keyword evidence="3" id="KW-1185">Reference proteome</keyword>
<sequence>MPALGQVGPSHQQAVYTNPTTPPPQAPTTHPGRRGEAGVVRCRSSSSHLVDWFSGSPHLLTVLSHQPPRREAQL</sequence>